<keyword evidence="10" id="KW-0539">Nucleus</keyword>
<evidence type="ECO:0000313" key="13">
    <source>
        <dbReference type="EMBL" id="BEI93368.1"/>
    </source>
</evidence>
<comment type="similarity">
    <text evidence="3">Belongs to the DNA2/NAM7 helicase family.</text>
</comment>
<dbReference type="Gene3D" id="2.40.30.270">
    <property type="match status" value="1"/>
</dbReference>
<dbReference type="GO" id="GO:0005634">
    <property type="term" value="C:nucleus"/>
    <property type="evidence" value="ECO:0007669"/>
    <property type="project" value="UniProtKB-SubCell"/>
</dbReference>
<dbReference type="InterPro" id="IPR041677">
    <property type="entry name" value="DNA2/NAM7_AAA_11"/>
</dbReference>
<dbReference type="PANTHER" id="PTHR43788">
    <property type="entry name" value="DNA2/NAM7 HELICASE FAMILY MEMBER"/>
    <property type="match status" value="1"/>
</dbReference>
<dbReference type="Proteomes" id="UP001233271">
    <property type="component" value="Chromosome 5"/>
</dbReference>
<dbReference type="InterPro" id="IPR027417">
    <property type="entry name" value="P-loop_NTPase"/>
</dbReference>
<dbReference type="InterPro" id="IPR041679">
    <property type="entry name" value="DNA2/NAM7-like_C"/>
</dbReference>
<evidence type="ECO:0000313" key="14">
    <source>
        <dbReference type="Proteomes" id="UP001233271"/>
    </source>
</evidence>
<feature type="region of interest" description="Disordered" evidence="11">
    <location>
        <begin position="447"/>
        <end position="533"/>
    </location>
</feature>
<dbReference type="CDD" id="cd18808">
    <property type="entry name" value="SF1_C_Upf1"/>
    <property type="match status" value="1"/>
</dbReference>
<dbReference type="InterPro" id="IPR050534">
    <property type="entry name" value="Coronavir_polyprotein_1ab"/>
</dbReference>
<sequence>MAALLETRPPTEGELDAFLSRHEELLASEREEEEEQTRLINSNCSPKLLESKGLALGSLGVASISVGLGGKTLVELCRPIAYNVDTELPPHTFRNGDPARIEELVPEKKGKKKDEGAGVDGVVYRVGRDKIVVAASEGDVELPERLRLVKLANSATYDRMRRTLEHLRRLVLPGDATPNATNWPMINALLGVSPPTWSRIPLPLDGGEMRWFSSRLNDSQKEAIDFCLRADTLACIHGPPGTGKTHTLIEVIFQLLARPAGPETNQPPRILVTTPSNLALDNLLLRLHTLAQTPEYAGLLPPGSILRLGHPTRVHRDLVRETLDWRAANGDDGALVRDVGREIEGHLSDLGKKRGDKGAVKGRERGKKWQDVRELRKEYRQREARVVTNTVRAARVVLATCHTAGARQLNNMQFDVAIVDEATQAVEAVCWVPILKAKKLILAGDPQQLPPTILSKDKKGKRNEKGKEKGKEQEKTKGRGKGDTNASKVGTKEAEVASEAKDEDGPESDNGSLGDGDEPVAETSKKLAATTVDAKSLRPPRTLETTLFDRLERLYGPGIKRVLKVQYRMNERIAAFPSAELYGGELVSDPSVAHRTLLDLPTAATSEDARDVLEHPVVFFDTDGCEFYERAEADGIKSLGEGSKANENEAAIVASWARRLVSHGVPPAEVGIVVPYQAQVALLASMLRDEFPEMTIGTVDGLQGQERDAVILSLVRSNATGEVGFLGEYRRLNVAMTRPRMQLCVVGDSNTVAKGSAYLKKWMAWLEENADVRYAGDEV</sequence>
<dbReference type="AlphaFoldDB" id="A0AA48L7G8"/>
<dbReference type="InterPro" id="IPR003593">
    <property type="entry name" value="AAA+_ATPase"/>
</dbReference>
<evidence type="ECO:0000256" key="10">
    <source>
        <dbReference type="ARBA" id="ARBA00023242"/>
    </source>
</evidence>
<evidence type="ECO:0000256" key="6">
    <source>
        <dbReference type="ARBA" id="ARBA00022741"/>
    </source>
</evidence>
<evidence type="ECO:0000256" key="3">
    <source>
        <dbReference type="ARBA" id="ARBA00007913"/>
    </source>
</evidence>
<evidence type="ECO:0000256" key="4">
    <source>
        <dbReference type="ARBA" id="ARBA00012551"/>
    </source>
</evidence>
<dbReference type="Pfam" id="PF13087">
    <property type="entry name" value="AAA_12"/>
    <property type="match status" value="1"/>
</dbReference>
<dbReference type="Pfam" id="PF13086">
    <property type="entry name" value="AAA_11"/>
    <property type="match status" value="1"/>
</dbReference>
<dbReference type="Gene3D" id="3.40.50.300">
    <property type="entry name" value="P-loop containing nucleotide triphosphate hydrolases"/>
    <property type="match status" value="2"/>
</dbReference>
<dbReference type="KEGG" id="ccac:CcaHIS019_0509960"/>
<evidence type="ECO:0000256" key="9">
    <source>
        <dbReference type="ARBA" id="ARBA00022840"/>
    </source>
</evidence>
<dbReference type="GO" id="GO:0005524">
    <property type="term" value="F:ATP binding"/>
    <property type="evidence" value="ECO:0007669"/>
    <property type="project" value="UniProtKB-KW"/>
</dbReference>
<dbReference type="InterPro" id="IPR048761">
    <property type="entry name" value="SMUBP-2_HCS1_1B"/>
</dbReference>
<feature type="compositionally biased region" description="Basic and acidic residues" evidence="11">
    <location>
        <begin position="490"/>
        <end position="500"/>
    </location>
</feature>
<dbReference type="SMART" id="SM00382">
    <property type="entry name" value="AAA"/>
    <property type="match status" value="1"/>
</dbReference>
<evidence type="ECO:0000256" key="2">
    <source>
        <dbReference type="ARBA" id="ARBA00004496"/>
    </source>
</evidence>
<keyword evidence="6" id="KW-0547">Nucleotide-binding</keyword>
<dbReference type="GO" id="GO:0043139">
    <property type="term" value="F:5'-3' DNA helicase activity"/>
    <property type="evidence" value="ECO:0007669"/>
    <property type="project" value="TreeGrafter"/>
</dbReference>
<feature type="domain" description="AAA+ ATPase" evidence="12">
    <location>
        <begin position="230"/>
        <end position="552"/>
    </location>
</feature>
<dbReference type="RefSeq" id="XP_060458633.1">
    <property type="nucleotide sequence ID" value="XM_060602217.1"/>
</dbReference>
<evidence type="ECO:0000256" key="5">
    <source>
        <dbReference type="ARBA" id="ARBA00022490"/>
    </source>
</evidence>
<evidence type="ECO:0000256" key="1">
    <source>
        <dbReference type="ARBA" id="ARBA00004123"/>
    </source>
</evidence>
<gene>
    <name evidence="13" type="ORF">CcaverHIS019_0509960</name>
</gene>
<protein>
    <recommendedName>
        <fullName evidence="4">DNA helicase</fullName>
        <ecNumber evidence="4">3.6.4.12</ecNumber>
    </recommendedName>
</protein>
<reference evidence="13" key="1">
    <citation type="journal article" date="2023" name="BMC Genomics">
        <title>Chromosome-level genome assemblies of Cutaneotrichosporon spp. (Trichosporonales, Basidiomycota) reveal imbalanced evolution between nucleotide sequences and chromosome synteny.</title>
        <authorList>
            <person name="Kobayashi Y."/>
            <person name="Kayamori A."/>
            <person name="Aoki K."/>
            <person name="Shiwa Y."/>
            <person name="Matsutani M."/>
            <person name="Fujita N."/>
            <person name="Sugita T."/>
            <person name="Iwasaki W."/>
            <person name="Tanaka N."/>
            <person name="Takashima M."/>
        </authorList>
    </citation>
    <scope>NUCLEOTIDE SEQUENCE</scope>
    <source>
        <strain evidence="13">HIS019</strain>
    </source>
</reference>
<dbReference type="InterPro" id="IPR047187">
    <property type="entry name" value="SF1_C_Upf1"/>
</dbReference>
<proteinExistence type="inferred from homology"/>
<keyword evidence="9" id="KW-0067">ATP-binding</keyword>
<dbReference type="GeneID" id="85497238"/>
<name>A0AA48L7G8_9TREE</name>
<dbReference type="Pfam" id="PF21138">
    <property type="entry name" value="SMUBP-2_HCS1_1B"/>
    <property type="match status" value="1"/>
</dbReference>
<dbReference type="EC" id="3.6.4.12" evidence="4"/>
<evidence type="ECO:0000256" key="7">
    <source>
        <dbReference type="ARBA" id="ARBA00022801"/>
    </source>
</evidence>
<keyword evidence="7" id="KW-0378">Hydrolase</keyword>
<keyword evidence="14" id="KW-1185">Reference proteome</keyword>
<accession>A0AA48L7G8</accession>
<dbReference type="GO" id="GO:0003723">
    <property type="term" value="F:RNA binding"/>
    <property type="evidence" value="ECO:0007669"/>
    <property type="project" value="InterPro"/>
</dbReference>
<keyword evidence="8" id="KW-0347">Helicase</keyword>
<dbReference type="SUPFAM" id="SSF52540">
    <property type="entry name" value="P-loop containing nucleoside triphosphate hydrolases"/>
    <property type="match status" value="1"/>
</dbReference>
<organism evidence="13 14">
    <name type="scientific">Cutaneotrichosporon cavernicola</name>
    <dbReference type="NCBI Taxonomy" id="279322"/>
    <lineage>
        <taxon>Eukaryota</taxon>
        <taxon>Fungi</taxon>
        <taxon>Dikarya</taxon>
        <taxon>Basidiomycota</taxon>
        <taxon>Agaricomycotina</taxon>
        <taxon>Tremellomycetes</taxon>
        <taxon>Trichosporonales</taxon>
        <taxon>Trichosporonaceae</taxon>
        <taxon>Cutaneotrichosporon</taxon>
    </lineage>
</organism>
<comment type="subcellular location">
    <subcellularLocation>
        <location evidence="2">Cytoplasm</location>
    </subcellularLocation>
    <subcellularLocation>
        <location evidence="1">Nucleus</location>
    </subcellularLocation>
</comment>
<evidence type="ECO:0000256" key="11">
    <source>
        <dbReference type="SAM" id="MobiDB-lite"/>
    </source>
</evidence>
<evidence type="ECO:0000256" key="8">
    <source>
        <dbReference type="ARBA" id="ARBA00022806"/>
    </source>
</evidence>
<feature type="compositionally biased region" description="Basic and acidic residues" evidence="11">
    <location>
        <begin position="463"/>
        <end position="482"/>
    </location>
</feature>
<dbReference type="EMBL" id="AP028216">
    <property type="protein sequence ID" value="BEI93368.1"/>
    <property type="molecule type" value="Genomic_DNA"/>
</dbReference>
<dbReference type="GO" id="GO:0005737">
    <property type="term" value="C:cytoplasm"/>
    <property type="evidence" value="ECO:0007669"/>
    <property type="project" value="UniProtKB-SubCell"/>
</dbReference>
<evidence type="ECO:0000259" key="12">
    <source>
        <dbReference type="SMART" id="SM00382"/>
    </source>
</evidence>
<keyword evidence="5" id="KW-0963">Cytoplasm</keyword>
<dbReference type="PANTHER" id="PTHR43788:SF8">
    <property type="entry name" value="DNA-BINDING PROTEIN SMUBP-2"/>
    <property type="match status" value="1"/>
</dbReference>
<dbReference type="GO" id="GO:0016787">
    <property type="term" value="F:hydrolase activity"/>
    <property type="evidence" value="ECO:0007669"/>
    <property type="project" value="UniProtKB-KW"/>
</dbReference>